<dbReference type="AlphaFoldDB" id="A0A1C7MD07"/>
<keyword evidence="2" id="KW-1185">Reference proteome</keyword>
<dbReference type="EMBL" id="LUGG01000005">
    <property type="protein sequence ID" value="OBZ74813.1"/>
    <property type="molecule type" value="Genomic_DNA"/>
</dbReference>
<dbReference type="Proteomes" id="UP000092993">
    <property type="component" value="Unassembled WGS sequence"/>
</dbReference>
<dbReference type="OMA" id="WTHYSEL"/>
<evidence type="ECO:0000313" key="2">
    <source>
        <dbReference type="Proteomes" id="UP000092993"/>
    </source>
</evidence>
<feature type="non-terminal residue" evidence="1">
    <location>
        <position position="1"/>
    </location>
</feature>
<sequence length="230" mass="26529">TRKHLNILHGSYRDEVGLVRAIAVKCKEIFRRIQVNAGANKMVQLLIDMRVRWSSTYLMLHRAESKQELSTQEWARVKLFLDLLRHANNVQQGFSSDQLPSLHLAIPALEALHKAWSSRAECEKYQVFSSALHIGVAKIEEYYNKTECSDAYIVSMYLVPETKGLHFEKYWSQELQVEVKEHIETIFKDRYNQLHAGTSTVVPVKRAISRTTSLLRELSDDEDDNVAEPS</sequence>
<reference evidence="1 2" key="1">
    <citation type="submission" date="2016-03" db="EMBL/GenBank/DDBJ databases">
        <title>Whole genome sequencing of Grifola frondosa 9006-11.</title>
        <authorList>
            <person name="Min B."/>
            <person name="Park H."/>
            <person name="Kim J.-G."/>
            <person name="Cho H."/>
            <person name="Oh Y.-L."/>
            <person name="Kong W.-S."/>
            <person name="Choi I.-G."/>
        </authorList>
    </citation>
    <scope>NUCLEOTIDE SEQUENCE [LARGE SCALE GENOMIC DNA]</scope>
    <source>
        <strain evidence="1 2">9006-11</strain>
    </source>
</reference>
<organism evidence="1 2">
    <name type="scientific">Grifola frondosa</name>
    <name type="common">Maitake</name>
    <name type="synonym">Polyporus frondosus</name>
    <dbReference type="NCBI Taxonomy" id="5627"/>
    <lineage>
        <taxon>Eukaryota</taxon>
        <taxon>Fungi</taxon>
        <taxon>Dikarya</taxon>
        <taxon>Basidiomycota</taxon>
        <taxon>Agaricomycotina</taxon>
        <taxon>Agaricomycetes</taxon>
        <taxon>Polyporales</taxon>
        <taxon>Grifolaceae</taxon>
        <taxon>Grifola</taxon>
    </lineage>
</organism>
<proteinExistence type="predicted"/>
<dbReference type="InterPro" id="IPR012337">
    <property type="entry name" value="RNaseH-like_sf"/>
</dbReference>
<feature type="non-terminal residue" evidence="1">
    <location>
        <position position="230"/>
    </location>
</feature>
<dbReference type="OrthoDB" id="2802474at2759"/>
<protein>
    <recommendedName>
        <fullName evidence="3">hAT-like transposase RNase-H fold domain-containing protein</fullName>
    </recommendedName>
</protein>
<dbReference type="SUPFAM" id="SSF53098">
    <property type="entry name" value="Ribonuclease H-like"/>
    <property type="match status" value="1"/>
</dbReference>
<comment type="caution">
    <text evidence="1">The sequence shown here is derived from an EMBL/GenBank/DDBJ whole genome shotgun (WGS) entry which is preliminary data.</text>
</comment>
<evidence type="ECO:0008006" key="3">
    <source>
        <dbReference type="Google" id="ProtNLM"/>
    </source>
</evidence>
<accession>A0A1C7MD07</accession>
<gene>
    <name evidence="1" type="ORF">A0H81_05682</name>
</gene>
<name>A0A1C7MD07_GRIFR</name>
<evidence type="ECO:0000313" key="1">
    <source>
        <dbReference type="EMBL" id="OBZ74813.1"/>
    </source>
</evidence>
<dbReference type="STRING" id="5627.A0A1C7MD07"/>